<dbReference type="InterPro" id="IPR001509">
    <property type="entry name" value="Epimerase_deHydtase"/>
</dbReference>
<dbReference type="RefSeq" id="WP_117323339.1">
    <property type="nucleotide sequence ID" value="NZ_QVTD01000010.1"/>
</dbReference>
<keyword evidence="2" id="KW-0472">Membrane</keyword>
<name>A0A372LBZ1_9BACI</name>
<sequence>MKEKSALIVGASGLVGSELLQILLNEGAYRKITAIVRKPLGIQHPKLEEKTVDFNHLDHYSEYFIADDVFCCLGTTIKKAGTKEEMTKVDVGYPLAAAKLSFENGASKFLVISSMGADPDALVAYSRMKGMLEQELSKVGFQSLHIFRPSLLLGNRKEFRAGESAAGFLFPLLSFLLVGPLKKYKAIQAATVALAMYRAAQSGKKGKTIYLSDEIQDIAQ</sequence>
<dbReference type="PANTHER" id="PTHR14097">
    <property type="entry name" value="OXIDOREDUCTASE HTATIP2"/>
    <property type="match status" value="1"/>
</dbReference>
<dbReference type="OrthoDB" id="9798632at2"/>
<dbReference type="PANTHER" id="PTHR14097:SF7">
    <property type="entry name" value="OXIDOREDUCTASE HTATIP2"/>
    <property type="match status" value="1"/>
</dbReference>
<dbReference type="Proteomes" id="UP000262939">
    <property type="component" value="Unassembled WGS sequence"/>
</dbReference>
<accession>A0A372LBZ1</accession>
<evidence type="ECO:0000256" key="1">
    <source>
        <dbReference type="ARBA" id="ARBA00004370"/>
    </source>
</evidence>
<dbReference type="GO" id="GO:0016020">
    <property type="term" value="C:membrane"/>
    <property type="evidence" value="ECO:0007669"/>
    <property type="project" value="UniProtKB-SubCell"/>
</dbReference>
<dbReference type="AlphaFoldDB" id="A0A372LBZ1"/>
<protein>
    <submittedName>
        <fullName evidence="4">NAD-dependent epimerase/dehydratase family protein</fullName>
    </submittedName>
</protein>
<gene>
    <name evidence="4" type="ORF">D0466_14830</name>
</gene>
<reference evidence="4 5" key="1">
    <citation type="submission" date="2018-08" db="EMBL/GenBank/DDBJ databases">
        <title>Bacillus chawlae sp. nov., Bacillus glennii sp. nov., and Bacillus saganii sp. nov. Isolated from the Vehicle Assembly Building at Kennedy Space Center where the Viking Spacecraft were Assembled.</title>
        <authorList>
            <person name="Seuylemezian A."/>
            <person name="Vaishampayan P."/>
        </authorList>
    </citation>
    <scope>NUCLEOTIDE SEQUENCE [LARGE SCALE GENOMIC DNA]</scope>
    <source>
        <strain evidence="4 5">V44-8</strain>
    </source>
</reference>
<evidence type="ECO:0000313" key="4">
    <source>
        <dbReference type="EMBL" id="RFU62443.1"/>
    </source>
</evidence>
<proteinExistence type="predicted"/>
<organism evidence="4 5">
    <name type="scientific">Peribacillus glennii</name>
    <dbReference type="NCBI Taxonomy" id="2303991"/>
    <lineage>
        <taxon>Bacteria</taxon>
        <taxon>Bacillati</taxon>
        <taxon>Bacillota</taxon>
        <taxon>Bacilli</taxon>
        <taxon>Bacillales</taxon>
        <taxon>Bacillaceae</taxon>
        <taxon>Peribacillus</taxon>
    </lineage>
</organism>
<dbReference type="Gene3D" id="3.40.50.720">
    <property type="entry name" value="NAD(P)-binding Rossmann-like Domain"/>
    <property type="match status" value="1"/>
</dbReference>
<dbReference type="EMBL" id="QVTD01000010">
    <property type="protein sequence ID" value="RFU62443.1"/>
    <property type="molecule type" value="Genomic_DNA"/>
</dbReference>
<feature type="domain" description="NAD-dependent epimerase/dehydratase" evidence="3">
    <location>
        <begin position="6"/>
        <end position="115"/>
    </location>
</feature>
<comment type="subcellular location">
    <subcellularLocation>
        <location evidence="1">Membrane</location>
    </subcellularLocation>
</comment>
<dbReference type="InterPro" id="IPR036291">
    <property type="entry name" value="NAD(P)-bd_dom_sf"/>
</dbReference>
<comment type="caution">
    <text evidence="4">The sequence shown here is derived from an EMBL/GenBank/DDBJ whole genome shotgun (WGS) entry which is preliminary data.</text>
</comment>
<evidence type="ECO:0000259" key="3">
    <source>
        <dbReference type="Pfam" id="PF01370"/>
    </source>
</evidence>
<keyword evidence="5" id="KW-1185">Reference proteome</keyword>
<evidence type="ECO:0000256" key="2">
    <source>
        <dbReference type="ARBA" id="ARBA00023136"/>
    </source>
</evidence>
<dbReference type="Pfam" id="PF01370">
    <property type="entry name" value="Epimerase"/>
    <property type="match status" value="1"/>
</dbReference>
<dbReference type="SUPFAM" id="SSF51735">
    <property type="entry name" value="NAD(P)-binding Rossmann-fold domains"/>
    <property type="match status" value="1"/>
</dbReference>
<evidence type="ECO:0000313" key="5">
    <source>
        <dbReference type="Proteomes" id="UP000262939"/>
    </source>
</evidence>